<comment type="caution">
    <text evidence="3">The sequence shown here is derived from an EMBL/GenBank/DDBJ whole genome shotgun (WGS) entry which is preliminary data.</text>
</comment>
<gene>
    <name evidence="3" type="ORF">QOZ93_001862</name>
</gene>
<name>A0ABU0JVM5_HATLI</name>
<dbReference type="InterPro" id="IPR003488">
    <property type="entry name" value="DprA"/>
</dbReference>
<dbReference type="InterPro" id="IPR057666">
    <property type="entry name" value="DrpA_SLOG"/>
</dbReference>
<evidence type="ECO:0000256" key="1">
    <source>
        <dbReference type="ARBA" id="ARBA00006525"/>
    </source>
</evidence>
<dbReference type="SUPFAM" id="SSF102405">
    <property type="entry name" value="MCP/YpsA-like"/>
    <property type="match status" value="1"/>
</dbReference>
<dbReference type="NCBIfam" id="TIGR00732">
    <property type="entry name" value="dprA"/>
    <property type="match status" value="1"/>
</dbReference>
<dbReference type="RefSeq" id="WP_307356000.1">
    <property type="nucleotide sequence ID" value="NZ_BAAACJ010000014.1"/>
</dbReference>
<evidence type="ECO:0000313" key="3">
    <source>
        <dbReference type="EMBL" id="MDQ0480114.1"/>
    </source>
</evidence>
<dbReference type="EMBL" id="JAUSWN010000015">
    <property type="protein sequence ID" value="MDQ0480114.1"/>
    <property type="molecule type" value="Genomic_DNA"/>
</dbReference>
<dbReference type="Proteomes" id="UP001224418">
    <property type="component" value="Unassembled WGS sequence"/>
</dbReference>
<dbReference type="PANTHER" id="PTHR43022:SF1">
    <property type="entry name" value="PROTEIN SMF"/>
    <property type="match status" value="1"/>
</dbReference>
<dbReference type="PANTHER" id="PTHR43022">
    <property type="entry name" value="PROTEIN SMF"/>
    <property type="match status" value="1"/>
</dbReference>
<proteinExistence type="inferred from homology"/>
<reference evidence="3 4" key="1">
    <citation type="submission" date="2023-07" db="EMBL/GenBank/DDBJ databases">
        <title>Genomic Encyclopedia of Type Strains, Phase IV (KMG-IV): sequencing the most valuable type-strain genomes for metagenomic binning, comparative biology and taxonomic classification.</title>
        <authorList>
            <person name="Goeker M."/>
        </authorList>
    </citation>
    <scope>NUCLEOTIDE SEQUENCE [LARGE SCALE GENOMIC DNA]</scope>
    <source>
        <strain evidence="3 4">DSM 1400</strain>
    </source>
</reference>
<sequence>MSIYDLWFSRLKINLKDKIRLLKTHDSIKNIWISVFKKNEFNFNKKIYEKFLNAWKLEELKKMYYYMKQNNINCINYYDSLYPQKLKNHDDAPGVLFFKGKFNLINNGLTVGIVGSRDCSLYGKNVAINIANDLARNNINVISGMARGIDSMAHKGALKENGRTFAVLGCGVDVVYPKENSDIYKQIQESGCVISEFEPKTKPFSWNFPLRNRIISGLSDLLIVVEAGEKSGSLITVNYALQQGVDVMAVPGSISSKFSKGTNELIKDGAYIFTELQDIYSILGIKYEKSLNKKQNIEKKYNKIYSVLSDVPMHIDKIVEITNIDIKYLYELLFEMQVKKHVNCIDGSFYVKNQQLI</sequence>
<organism evidence="3 4">
    <name type="scientific">Hathewaya limosa</name>
    <name type="common">Clostridium limosum</name>
    <dbReference type="NCBI Taxonomy" id="1536"/>
    <lineage>
        <taxon>Bacteria</taxon>
        <taxon>Bacillati</taxon>
        <taxon>Bacillota</taxon>
        <taxon>Clostridia</taxon>
        <taxon>Eubacteriales</taxon>
        <taxon>Clostridiaceae</taxon>
        <taxon>Hathewaya</taxon>
    </lineage>
</organism>
<evidence type="ECO:0000313" key="4">
    <source>
        <dbReference type="Proteomes" id="UP001224418"/>
    </source>
</evidence>
<protein>
    <submittedName>
        <fullName evidence="3">DNA processing protein</fullName>
    </submittedName>
</protein>
<dbReference type="Gene3D" id="3.40.50.450">
    <property type="match status" value="1"/>
</dbReference>
<accession>A0ABU0JVM5</accession>
<dbReference type="Pfam" id="PF02481">
    <property type="entry name" value="DNA_processg_A"/>
    <property type="match status" value="1"/>
</dbReference>
<evidence type="ECO:0000259" key="2">
    <source>
        <dbReference type="Pfam" id="PF02481"/>
    </source>
</evidence>
<feature type="domain" description="Smf/DprA SLOG" evidence="2">
    <location>
        <begin position="74"/>
        <end position="281"/>
    </location>
</feature>
<comment type="similarity">
    <text evidence="1">Belongs to the DprA/Smf family.</text>
</comment>
<keyword evidence="4" id="KW-1185">Reference proteome</keyword>